<dbReference type="PANTHER" id="PTHR43401:SF2">
    <property type="entry name" value="L-THREONINE 3-DEHYDROGENASE"/>
    <property type="match status" value="1"/>
</dbReference>
<dbReference type="SUPFAM" id="SSF51735">
    <property type="entry name" value="NAD(P)-binding Rossmann-fold domains"/>
    <property type="match status" value="1"/>
</dbReference>
<dbReference type="RefSeq" id="WP_213527613.1">
    <property type="nucleotide sequence ID" value="NZ_BOVJ01000025.1"/>
</dbReference>
<dbReference type="PANTHER" id="PTHR43401">
    <property type="entry name" value="L-THREONINE 3-DEHYDROGENASE"/>
    <property type="match status" value="1"/>
</dbReference>
<name>A0ABQ4N296_9BACL</name>
<organism evidence="6 7">
    <name type="scientific">Paenibacillus cisolokensis</name>
    <dbReference type="NCBI Taxonomy" id="1658519"/>
    <lineage>
        <taxon>Bacteria</taxon>
        <taxon>Bacillati</taxon>
        <taxon>Bacillota</taxon>
        <taxon>Bacilli</taxon>
        <taxon>Bacillales</taxon>
        <taxon>Paenibacillaceae</taxon>
        <taxon>Paenibacillus</taxon>
    </lineage>
</organism>
<dbReference type="Proteomes" id="UP000680304">
    <property type="component" value="Unassembled WGS sequence"/>
</dbReference>
<gene>
    <name evidence="6" type="ORF">PACILC2_08620</name>
</gene>
<dbReference type="InterPro" id="IPR002328">
    <property type="entry name" value="ADH_Zn_CS"/>
</dbReference>
<dbReference type="Gene3D" id="3.90.180.10">
    <property type="entry name" value="Medium-chain alcohol dehydrogenases, catalytic domain"/>
    <property type="match status" value="1"/>
</dbReference>
<dbReference type="SUPFAM" id="SSF50129">
    <property type="entry name" value="GroES-like"/>
    <property type="match status" value="1"/>
</dbReference>
<proteinExistence type="inferred from homology"/>
<sequence length="336" mass="35270">MKAAVLHGVGQMAVERRNEPSPGPGEVTVRVRAAGICGTDQHIYHGHPGSAAVTPPIVLGHELAGIVAALGEGVEGLKVGDRVSVDPNIYCGICRYCRDGRAHLCDRLAAVGVTRDGGMGELCVVPAANCYVVPDTISFAEAALAEPLGCVLHGFRKLTIRPDYTVLIVGGGFIGQLFLQLAKASGARRIVVSEPDSGKYETLRKLGADETVNPLDAAAAAALASTADVVLECVGRPDSMTLAVEAAAKGAQVLLFGVAAPTTEIGIRPYDIFAKELRIFGSFINPYTHPDALALIDAGIVRVEPLVTHRFALDDMPAVMADYPRLKVGKGLIVYE</sequence>
<dbReference type="InterPro" id="IPR011032">
    <property type="entry name" value="GroES-like_sf"/>
</dbReference>
<evidence type="ECO:0000256" key="1">
    <source>
        <dbReference type="ARBA" id="ARBA00022723"/>
    </source>
</evidence>
<dbReference type="InterPro" id="IPR013149">
    <property type="entry name" value="ADH-like_C"/>
</dbReference>
<evidence type="ECO:0000256" key="4">
    <source>
        <dbReference type="RuleBase" id="RU361277"/>
    </source>
</evidence>
<dbReference type="InterPro" id="IPR050129">
    <property type="entry name" value="Zn_alcohol_dh"/>
</dbReference>
<keyword evidence="1 4" id="KW-0479">Metal-binding</keyword>
<evidence type="ECO:0000256" key="2">
    <source>
        <dbReference type="ARBA" id="ARBA00022833"/>
    </source>
</evidence>
<evidence type="ECO:0000256" key="3">
    <source>
        <dbReference type="ARBA" id="ARBA00023002"/>
    </source>
</evidence>
<evidence type="ECO:0000259" key="5">
    <source>
        <dbReference type="SMART" id="SM00829"/>
    </source>
</evidence>
<dbReference type="PROSITE" id="PS00059">
    <property type="entry name" value="ADH_ZINC"/>
    <property type="match status" value="1"/>
</dbReference>
<feature type="domain" description="Enoyl reductase (ER)" evidence="5">
    <location>
        <begin position="8"/>
        <end position="333"/>
    </location>
</feature>
<comment type="similarity">
    <text evidence="4">Belongs to the zinc-containing alcohol dehydrogenase family.</text>
</comment>
<keyword evidence="7" id="KW-1185">Reference proteome</keyword>
<keyword evidence="2 4" id="KW-0862">Zinc</keyword>
<dbReference type="Pfam" id="PF08240">
    <property type="entry name" value="ADH_N"/>
    <property type="match status" value="1"/>
</dbReference>
<dbReference type="EMBL" id="BOVJ01000025">
    <property type="protein sequence ID" value="GIQ62294.1"/>
    <property type="molecule type" value="Genomic_DNA"/>
</dbReference>
<keyword evidence="3" id="KW-0560">Oxidoreductase</keyword>
<dbReference type="Gene3D" id="3.40.50.720">
    <property type="entry name" value="NAD(P)-binding Rossmann-like Domain"/>
    <property type="match status" value="1"/>
</dbReference>
<protein>
    <submittedName>
        <fullName evidence="6">Iditol 2-dehydrogenase</fullName>
    </submittedName>
</protein>
<comment type="caution">
    <text evidence="6">The sequence shown here is derived from an EMBL/GenBank/DDBJ whole genome shotgun (WGS) entry which is preliminary data.</text>
</comment>
<dbReference type="InterPro" id="IPR036291">
    <property type="entry name" value="NAD(P)-bd_dom_sf"/>
</dbReference>
<evidence type="ECO:0000313" key="6">
    <source>
        <dbReference type="EMBL" id="GIQ62294.1"/>
    </source>
</evidence>
<evidence type="ECO:0000313" key="7">
    <source>
        <dbReference type="Proteomes" id="UP000680304"/>
    </source>
</evidence>
<dbReference type="InterPro" id="IPR020843">
    <property type="entry name" value="ER"/>
</dbReference>
<dbReference type="SMART" id="SM00829">
    <property type="entry name" value="PKS_ER"/>
    <property type="match status" value="1"/>
</dbReference>
<dbReference type="InterPro" id="IPR013154">
    <property type="entry name" value="ADH-like_N"/>
</dbReference>
<comment type="cofactor">
    <cofactor evidence="4">
        <name>Zn(2+)</name>
        <dbReference type="ChEBI" id="CHEBI:29105"/>
    </cofactor>
</comment>
<accession>A0ABQ4N296</accession>
<reference evidence="6 7" key="1">
    <citation type="submission" date="2021-04" db="EMBL/GenBank/DDBJ databases">
        <title>Draft genome sequence of Paenibacillus cisolokensis, LC2-13A.</title>
        <authorList>
            <person name="Uke A."/>
            <person name="Chhe C."/>
            <person name="Baramee S."/>
            <person name="Kosugi A."/>
        </authorList>
    </citation>
    <scope>NUCLEOTIDE SEQUENCE [LARGE SCALE GENOMIC DNA]</scope>
    <source>
        <strain evidence="6 7">LC2-13A</strain>
    </source>
</reference>
<dbReference type="CDD" id="cd08234">
    <property type="entry name" value="threonine_DH_like"/>
    <property type="match status" value="1"/>
</dbReference>
<dbReference type="Pfam" id="PF00107">
    <property type="entry name" value="ADH_zinc_N"/>
    <property type="match status" value="1"/>
</dbReference>